<organism evidence="3">
    <name type="scientific">marine metagenome</name>
    <dbReference type="NCBI Taxonomy" id="408172"/>
    <lineage>
        <taxon>unclassified sequences</taxon>
        <taxon>metagenomes</taxon>
        <taxon>ecological metagenomes</taxon>
    </lineage>
</organism>
<sequence length="204" mass="23608">MIYEFRTYDIKPRTVDQFGENTKAKLDKRLEYSSLGGFWYTEMGPLNQVVHIWPYEDLNHRTEIRSKAVSDGDWPPDNNDIILNMESEIMLPAPFMRPLEPKNIGPIYEMRIYTYKPGDIPKVLDAWGAAIAKREEYSPLVGCWYSDIGGLNKFIHMWSYDSFEERASVRAETRAQGVWPPKGGVAPVKQENKILLPFDFSPLQ</sequence>
<evidence type="ECO:0000259" key="2">
    <source>
        <dbReference type="Pfam" id="PF07978"/>
    </source>
</evidence>
<dbReference type="InterPro" id="IPR011008">
    <property type="entry name" value="Dimeric_a/b-barrel"/>
</dbReference>
<reference evidence="3" key="1">
    <citation type="submission" date="2018-05" db="EMBL/GenBank/DDBJ databases">
        <authorList>
            <person name="Lanie J.A."/>
            <person name="Ng W.-L."/>
            <person name="Kazmierczak K.M."/>
            <person name="Andrzejewski T.M."/>
            <person name="Davidsen T.M."/>
            <person name="Wayne K.J."/>
            <person name="Tettelin H."/>
            <person name="Glass J.I."/>
            <person name="Rusch D."/>
            <person name="Podicherti R."/>
            <person name="Tsui H.-C.T."/>
            <person name="Winkler M.E."/>
        </authorList>
    </citation>
    <scope>NUCLEOTIDE SEQUENCE</scope>
</reference>
<gene>
    <name evidence="3" type="ORF">METZ01_LOCUS78781</name>
</gene>
<feature type="domain" description="NIPSNAP" evidence="2">
    <location>
        <begin position="3"/>
        <end position="95"/>
    </location>
</feature>
<feature type="domain" description="NIPSNAP" evidence="2">
    <location>
        <begin position="108"/>
        <end position="202"/>
    </location>
</feature>
<dbReference type="Gene3D" id="3.30.70.100">
    <property type="match status" value="2"/>
</dbReference>
<dbReference type="InterPro" id="IPR012577">
    <property type="entry name" value="NIPSNAP"/>
</dbReference>
<comment type="similarity">
    <text evidence="1">Belongs to the NipSnap family.</text>
</comment>
<accession>A0A381UF09</accession>
<name>A0A381UF09_9ZZZZ</name>
<dbReference type="GO" id="GO:0005739">
    <property type="term" value="C:mitochondrion"/>
    <property type="evidence" value="ECO:0007669"/>
    <property type="project" value="TreeGrafter"/>
</dbReference>
<protein>
    <recommendedName>
        <fullName evidence="2">NIPSNAP domain-containing protein</fullName>
    </recommendedName>
</protein>
<dbReference type="GO" id="GO:0000423">
    <property type="term" value="P:mitophagy"/>
    <property type="evidence" value="ECO:0007669"/>
    <property type="project" value="UniProtKB-ARBA"/>
</dbReference>
<dbReference type="AlphaFoldDB" id="A0A381UF09"/>
<dbReference type="Pfam" id="PF07978">
    <property type="entry name" value="NIPSNAP"/>
    <property type="match status" value="2"/>
</dbReference>
<dbReference type="SUPFAM" id="SSF54909">
    <property type="entry name" value="Dimeric alpha+beta barrel"/>
    <property type="match status" value="2"/>
</dbReference>
<evidence type="ECO:0000256" key="1">
    <source>
        <dbReference type="ARBA" id="ARBA00005291"/>
    </source>
</evidence>
<evidence type="ECO:0000313" key="3">
    <source>
        <dbReference type="EMBL" id="SVA25927.1"/>
    </source>
</evidence>
<dbReference type="PANTHER" id="PTHR21017:SF17">
    <property type="entry name" value="PROTEIN NIPSNAP"/>
    <property type="match status" value="1"/>
</dbReference>
<dbReference type="PANTHER" id="PTHR21017">
    <property type="entry name" value="NIPSNAP-RELATED"/>
    <property type="match status" value="1"/>
</dbReference>
<dbReference type="InterPro" id="IPR051557">
    <property type="entry name" value="NipSnap_domain"/>
</dbReference>
<dbReference type="EMBL" id="UINC01006172">
    <property type="protein sequence ID" value="SVA25927.1"/>
    <property type="molecule type" value="Genomic_DNA"/>
</dbReference>
<proteinExistence type="inferred from homology"/>